<comment type="caution">
    <text evidence="2">The sequence shown here is derived from an EMBL/GenBank/DDBJ whole genome shotgun (WGS) entry which is preliminary data.</text>
</comment>
<dbReference type="AlphaFoldDB" id="A0AAV9N9A3"/>
<name>A0AAV9N9A3_9EURO</name>
<protein>
    <recommendedName>
        <fullName evidence="1">Shikimate dehydrogenase substrate binding N-terminal domain-containing protein</fullName>
    </recommendedName>
</protein>
<dbReference type="RefSeq" id="XP_064704729.1">
    <property type="nucleotide sequence ID" value="XM_064847617.1"/>
</dbReference>
<dbReference type="InterPro" id="IPR046346">
    <property type="entry name" value="Aminoacid_DH-like_N_sf"/>
</dbReference>
<dbReference type="CDD" id="cd01065">
    <property type="entry name" value="NAD_bind_Shikimate_DH"/>
    <property type="match status" value="1"/>
</dbReference>
<dbReference type="PANTHER" id="PTHR21089">
    <property type="entry name" value="SHIKIMATE DEHYDROGENASE"/>
    <property type="match status" value="1"/>
</dbReference>
<dbReference type="InterPro" id="IPR013708">
    <property type="entry name" value="Shikimate_DH-bd_N"/>
</dbReference>
<dbReference type="Gene3D" id="3.40.50.10860">
    <property type="entry name" value="Leucine Dehydrogenase, chain A, domain 1"/>
    <property type="match status" value="1"/>
</dbReference>
<dbReference type="PANTHER" id="PTHR21089:SF1">
    <property type="entry name" value="BIFUNCTIONAL 3-DEHYDROQUINATE DEHYDRATASE_SHIKIMATE DEHYDROGENASE, CHLOROPLASTIC"/>
    <property type="match status" value="1"/>
</dbReference>
<dbReference type="InterPro" id="IPR022893">
    <property type="entry name" value="Shikimate_DH_fam"/>
</dbReference>
<dbReference type="GeneID" id="89972217"/>
<dbReference type="Proteomes" id="UP001358417">
    <property type="component" value="Unassembled WGS sequence"/>
</dbReference>
<keyword evidence="3" id="KW-1185">Reference proteome</keyword>
<dbReference type="Pfam" id="PF08501">
    <property type="entry name" value="Shikimate_dh_N"/>
    <property type="match status" value="1"/>
</dbReference>
<proteinExistence type="predicted"/>
<dbReference type="InterPro" id="IPR036291">
    <property type="entry name" value="NAD(P)-bd_dom_sf"/>
</dbReference>
<sequence>MSVLSQSYSYGTSPFTSTSFSQRLHIHLFGGAQIQHSLSPLINSIFFKHAGASWTYDLCETTDPGRFLDAVYRSDFMGASITMPNKIKFMSSVDVITEEARAIGAVNTVFARLNASGKRIHVGTNTDCIGIHKTLTTCQPDIAQTTKGQPALVVGAGGASRSAIYALWTWLQPSEIYIVNRLKSEVDDLISEMQKSTPGIKLRHIEMVNEARSIPTPQVIIGTVPSEQPRDPGEVLAWDITHAFLSRNASKGTLLDMCYHPLRTRLLDVAEQKGWKILFGSEVLVHIVAAQSTLWLERAPSADAVQEALMAVQSHSTSRSVKSNRL</sequence>
<feature type="domain" description="Shikimate dehydrogenase substrate binding N-terminal" evidence="1">
    <location>
        <begin position="31"/>
        <end position="109"/>
    </location>
</feature>
<accession>A0AAV9N9A3</accession>
<dbReference type="GO" id="GO:0004764">
    <property type="term" value="F:shikimate 3-dehydrogenase (NADP+) activity"/>
    <property type="evidence" value="ECO:0007669"/>
    <property type="project" value="InterPro"/>
</dbReference>
<dbReference type="GO" id="GO:0009423">
    <property type="term" value="P:chorismate biosynthetic process"/>
    <property type="evidence" value="ECO:0007669"/>
    <property type="project" value="TreeGrafter"/>
</dbReference>
<gene>
    <name evidence="2" type="ORF">LTR84_004038</name>
</gene>
<dbReference type="SUPFAM" id="SSF51735">
    <property type="entry name" value="NAD(P)-binding Rossmann-fold domains"/>
    <property type="match status" value="1"/>
</dbReference>
<dbReference type="SUPFAM" id="SSF53223">
    <property type="entry name" value="Aminoacid dehydrogenase-like, N-terminal domain"/>
    <property type="match status" value="1"/>
</dbReference>
<evidence type="ECO:0000313" key="2">
    <source>
        <dbReference type="EMBL" id="KAK5049919.1"/>
    </source>
</evidence>
<evidence type="ECO:0000259" key="1">
    <source>
        <dbReference type="Pfam" id="PF08501"/>
    </source>
</evidence>
<organism evidence="2 3">
    <name type="scientific">Exophiala bonariae</name>
    <dbReference type="NCBI Taxonomy" id="1690606"/>
    <lineage>
        <taxon>Eukaryota</taxon>
        <taxon>Fungi</taxon>
        <taxon>Dikarya</taxon>
        <taxon>Ascomycota</taxon>
        <taxon>Pezizomycotina</taxon>
        <taxon>Eurotiomycetes</taxon>
        <taxon>Chaetothyriomycetidae</taxon>
        <taxon>Chaetothyriales</taxon>
        <taxon>Herpotrichiellaceae</taxon>
        <taxon>Exophiala</taxon>
    </lineage>
</organism>
<dbReference type="Gene3D" id="3.40.50.720">
    <property type="entry name" value="NAD(P)-binding Rossmann-like Domain"/>
    <property type="match status" value="1"/>
</dbReference>
<evidence type="ECO:0000313" key="3">
    <source>
        <dbReference type="Proteomes" id="UP001358417"/>
    </source>
</evidence>
<reference evidence="2 3" key="1">
    <citation type="submission" date="2023-08" db="EMBL/GenBank/DDBJ databases">
        <title>Black Yeasts Isolated from many extreme environments.</title>
        <authorList>
            <person name="Coleine C."/>
            <person name="Stajich J.E."/>
            <person name="Selbmann L."/>
        </authorList>
    </citation>
    <scope>NUCLEOTIDE SEQUENCE [LARGE SCALE GENOMIC DNA]</scope>
    <source>
        <strain evidence="2 3">CCFEE 5792</strain>
    </source>
</reference>
<dbReference type="GO" id="GO:0019632">
    <property type="term" value="P:shikimate metabolic process"/>
    <property type="evidence" value="ECO:0007669"/>
    <property type="project" value="TreeGrafter"/>
</dbReference>
<dbReference type="EMBL" id="JAVRRD010000018">
    <property type="protein sequence ID" value="KAK5049919.1"/>
    <property type="molecule type" value="Genomic_DNA"/>
</dbReference>